<evidence type="ECO:0000313" key="1">
    <source>
        <dbReference type="EMBL" id="GAA0301388.1"/>
    </source>
</evidence>
<name>A0AAV3S853_9EURY</name>
<dbReference type="EMBL" id="BAAABL010000042">
    <property type="protein sequence ID" value="GAA0301388.1"/>
    <property type="molecule type" value="Genomic_DNA"/>
</dbReference>
<dbReference type="RefSeq" id="WP_211311427.1">
    <property type="nucleotide sequence ID" value="NZ_BAAABL010000042.1"/>
</dbReference>
<protein>
    <recommendedName>
        <fullName evidence="3">Small CPxCG-related zinc finger protein</fullName>
    </recommendedName>
</protein>
<dbReference type="InterPro" id="IPR055924">
    <property type="entry name" value="DUF7501"/>
</dbReference>
<sequence>MSESDIDPVDVNWDDPQECPWCGDDIENGGAGFMDHVRANPECREAFEAWQETVSNDIARGWMA</sequence>
<proteinExistence type="predicted"/>
<gene>
    <name evidence="1" type="ORF">GCM10009066_14420</name>
</gene>
<dbReference type="Pfam" id="PF24333">
    <property type="entry name" value="DUF7501"/>
    <property type="match status" value="1"/>
</dbReference>
<keyword evidence="2" id="KW-1185">Reference proteome</keyword>
<evidence type="ECO:0000313" key="2">
    <source>
        <dbReference type="Proteomes" id="UP001500837"/>
    </source>
</evidence>
<reference evidence="1 2" key="1">
    <citation type="journal article" date="2019" name="Int. J. Syst. Evol. Microbiol.">
        <title>The Global Catalogue of Microorganisms (GCM) 10K type strain sequencing project: providing services to taxonomists for standard genome sequencing and annotation.</title>
        <authorList>
            <consortium name="The Broad Institute Genomics Platform"/>
            <consortium name="The Broad Institute Genome Sequencing Center for Infectious Disease"/>
            <person name="Wu L."/>
            <person name="Ma J."/>
        </authorList>
    </citation>
    <scope>NUCLEOTIDE SEQUENCE [LARGE SCALE GENOMIC DNA]</scope>
    <source>
        <strain evidence="1 2">JCM 16330</strain>
    </source>
</reference>
<accession>A0AAV3S853</accession>
<organism evidence="1 2">
    <name type="scientific">Halarchaeum salinum</name>
    <dbReference type="NCBI Taxonomy" id="489912"/>
    <lineage>
        <taxon>Archaea</taxon>
        <taxon>Methanobacteriati</taxon>
        <taxon>Methanobacteriota</taxon>
        <taxon>Stenosarchaea group</taxon>
        <taxon>Halobacteria</taxon>
        <taxon>Halobacteriales</taxon>
        <taxon>Halobacteriaceae</taxon>
    </lineage>
</organism>
<dbReference type="AlphaFoldDB" id="A0AAV3S853"/>
<dbReference type="Proteomes" id="UP001500837">
    <property type="component" value="Unassembled WGS sequence"/>
</dbReference>
<comment type="caution">
    <text evidence="1">The sequence shown here is derived from an EMBL/GenBank/DDBJ whole genome shotgun (WGS) entry which is preliminary data.</text>
</comment>
<evidence type="ECO:0008006" key="3">
    <source>
        <dbReference type="Google" id="ProtNLM"/>
    </source>
</evidence>